<dbReference type="EMBL" id="JBHSXN010000002">
    <property type="protein sequence ID" value="MFC6952889.1"/>
    <property type="molecule type" value="Genomic_DNA"/>
</dbReference>
<reference evidence="1 2" key="1">
    <citation type="journal article" date="2019" name="Int. J. Syst. Evol. Microbiol.">
        <title>The Global Catalogue of Microorganisms (GCM) 10K type strain sequencing project: providing services to taxonomists for standard genome sequencing and annotation.</title>
        <authorList>
            <consortium name="The Broad Institute Genomics Platform"/>
            <consortium name="The Broad Institute Genome Sequencing Center for Infectious Disease"/>
            <person name="Wu L."/>
            <person name="Ma J."/>
        </authorList>
    </citation>
    <scope>NUCLEOTIDE SEQUENCE [LARGE SCALE GENOMIC DNA]</scope>
    <source>
        <strain evidence="1 2">GX26</strain>
    </source>
</reference>
<organism evidence="1 2">
    <name type="scientific">Halorubellus litoreus</name>
    <dbReference type="NCBI Taxonomy" id="755308"/>
    <lineage>
        <taxon>Archaea</taxon>
        <taxon>Methanobacteriati</taxon>
        <taxon>Methanobacteriota</taxon>
        <taxon>Stenosarchaea group</taxon>
        <taxon>Halobacteria</taxon>
        <taxon>Halobacteriales</taxon>
        <taxon>Halorubellaceae</taxon>
        <taxon>Halorubellus</taxon>
    </lineage>
</organism>
<evidence type="ECO:0000313" key="1">
    <source>
        <dbReference type="EMBL" id="MFC6952889.1"/>
    </source>
</evidence>
<dbReference type="Proteomes" id="UP001596395">
    <property type="component" value="Unassembled WGS sequence"/>
</dbReference>
<comment type="caution">
    <text evidence="1">The sequence shown here is derived from an EMBL/GenBank/DDBJ whole genome shotgun (WGS) entry which is preliminary data.</text>
</comment>
<gene>
    <name evidence="1" type="ORF">ACFQGB_08435</name>
</gene>
<dbReference type="AlphaFoldDB" id="A0ABD5VBC9"/>
<keyword evidence="2" id="KW-1185">Reference proteome</keyword>
<accession>A0ABD5VBC9</accession>
<evidence type="ECO:0000313" key="2">
    <source>
        <dbReference type="Proteomes" id="UP001596395"/>
    </source>
</evidence>
<protein>
    <submittedName>
        <fullName evidence="1">Uncharacterized protein</fullName>
    </submittedName>
</protein>
<dbReference type="RefSeq" id="WP_336349871.1">
    <property type="nucleotide sequence ID" value="NZ_JAZAQL010000002.1"/>
</dbReference>
<sequence length="129" mass="14863">MSIAELPLSDEMLFDTVERGYIPVDDSARLERAAFDFYSQFKSALNQFDIEESEIIDLVYESKEYAIISIEEPFSKAAFENSHVDDEEVQRALSCWMTTSTAELIDYTHGGRYMHGSFLIPAEWIDRSE</sequence>
<name>A0ABD5VBC9_9EURY</name>
<proteinExistence type="predicted"/>